<dbReference type="NCBIfam" id="TIGR00996">
    <property type="entry name" value="Mtu_fam_mce"/>
    <property type="match status" value="1"/>
</dbReference>
<dbReference type="InterPro" id="IPR024516">
    <property type="entry name" value="Mce_C"/>
</dbReference>
<evidence type="ECO:0000256" key="1">
    <source>
        <dbReference type="SAM" id="MobiDB-lite"/>
    </source>
</evidence>
<dbReference type="InterPro" id="IPR005693">
    <property type="entry name" value="Mce"/>
</dbReference>
<comment type="caution">
    <text evidence="4">The sequence shown here is derived from an EMBL/GenBank/DDBJ whole genome shotgun (WGS) entry which is preliminary data.</text>
</comment>
<feature type="domain" description="Mammalian cell entry C-terminal" evidence="3">
    <location>
        <begin position="118"/>
        <end position="301"/>
    </location>
</feature>
<dbReference type="Proteomes" id="UP001501495">
    <property type="component" value="Unassembled WGS sequence"/>
</dbReference>
<gene>
    <name evidence="4" type="ORF">GCM10022215_14600</name>
</gene>
<protein>
    <submittedName>
        <fullName evidence="4">Virulence factor Mce family protein</fullName>
    </submittedName>
</protein>
<evidence type="ECO:0000313" key="5">
    <source>
        <dbReference type="Proteomes" id="UP001501495"/>
    </source>
</evidence>
<dbReference type="RefSeq" id="WP_344732637.1">
    <property type="nucleotide sequence ID" value="NZ_BAAAZH010000011.1"/>
</dbReference>
<organism evidence="4 5">
    <name type="scientific">Nocardioides fonticola</name>
    <dbReference type="NCBI Taxonomy" id="450363"/>
    <lineage>
        <taxon>Bacteria</taxon>
        <taxon>Bacillati</taxon>
        <taxon>Actinomycetota</taxon>
        <taxon>Actinomycetes</taxon>
        <taxon>Propionibacteriales</taxon>
        <taxon>Nocardioidaceae</taxon>
        <taxon>Nocardioides</taxon>
    </lineage>
</organism>
<feature type="domain" description="Mce/MlaD" evidence="2">
    <location>
        <begin position="38"/>
        <end position="111"/>
    </location>
</feature>
<evidence type="ECO:0000313" key="4">
    <source>
        <dbReference type="EMBL" id="GAA4115632.1"/>
    </source>
</evidence>
<dbReference type="InterPro" id="IPR003399">
    <property type="entry name" value="Mce/MlaD"/>
</dbReference>
<proteinExistence type="predicted"/>
<dbReference type="PANTHER" id="PTHR33371">
    <property type="entry name" value="INTERMEMBRANE PHOSPHOLIPID TRANSPORT SYSTEM BINDING PROTEIN MLAD-RELATED"/>
    <property type="match status" value="1"/>
</dbReference>
<dbReference type="Pfam" id="PF11887">
    <property type="entry name" value="Mce4_CUP1"/>
    <property type="match status" value="1"/>
</dbReference>
<dbReference type="EMBL" id="BAAAZH010000011">
    <property type="protein sequence ID" value="GAA4115632.1"/>
    <property type="molecule type" value="Genomic_DNA"/>
</dbReference>
<sequence length="394" mass="41289">MRRTAASAARLRVAVTVVIALVAAVAFAGWRLTGDGDRTVTAYFASTVNVHPGDEVRILGVPVGSVTEVDPSADRVKVVLRYDSRYRLADDASAAVVTPTLVSVRYIQLSPLAQDGAAALADGAVIPESRTATPLEWDQIKDQVDALAQVLGPRGGTDGALKRVLQVTADNVRGQGETMRASLRELAGAFDALSRGGSDLFSVIRNLGRFVTALQANDAQVALFNRRLATVAGILGENRQNLAALLRSLNASTAVVSDFIARNRSRIASTVVDLSAITANLARSRQALADVLHRAPTAVSNLHNIYDPFSGAVTTSVAATNFNDPAQFLCGIAMGAAPEGATSTQARRYCETALHPLLDLVRVPNAPVGVNGIERDPDNAPSPSPSPSGRAGGR</sequence>
<accession>A0ABP7XG85</accession>
<dbReference type="Pfam" id="PF02470">
    <property type="entry name" value="MlaD"/>
    <property type="match status" value="1"/>
</dbReference>
<dbReference type="PANTHER" id="PTHR33371:SF4">
    <property type="entry name" value="INTERMEMBRANE PHOSPHOLIPID TRANSPORT SYSTEM BINDING PROTEIN MLAD"/>
    <property type="match status" value="1"/>
</dbReference>
<evidence type="ECO:0000259" key="2">
    <source>
        <dbReference type="Pfam" id="PF02470"/>
    </source>
</evidence>
<dbReference type="InterPro" id="IPR052336">
    <property type="entry name" value="MlaD_Phospholipid_Transporter"/>
</dbReference>
<name>A0ABP7XG85_9ACTN</name>
<keyword evidence="5" id="KW-1185">Reference proteome</keyword>
<feature type="region of interest" description="Disordered" evidence="1">
    <location>
        <begin position="369"/>
        <end position="394"/>
    </location>
</feature>
<reference evidence="5" key="1">
    <citation type="journal article" date="2019" name="Int. J. Syst. Evol. Microbiol.">
        <title>The Global Catalogue of Microorganisms (GCM) 10K type strain sequencing project: providing services to taxonomists for standard genome sequencing and annotation.</title>
        <authorList>
            <consortium name="The Broad Institute Genomics Platform"/>
            <consortium name="The Broad Institute Genome Sequencing Center for Infectious Disease"/>
            <person name="Wu L."/>
            <person name="Ma J."/>
        </authorList>
    </citation>
    <scope>NUCLEOTIDE SEQUENCE [LARGE SCALE GENOMIC DNA]</scope>
    <source>
        <strain evidence="5">JCM 16703</strain>
    </source>
</reference>
<evidence type="ECO:0000259" key="3">
    <source>
        <dbReference type="Pfam" id="PF11887"/>
    </source>
</evidence>